<accession>A0A409WF81</accession>
<reference evidence="2 3" key="1">
    <citation type="journal article" date="2018" name="Evol. Lett.">
        <title>Horizontal gene cluster transfer increased hallucinogenic mushroom diversity.</title>
        <authorList>
            <person name="Reynolds H.T."/>
            <person name="Vijayakumar V."/>
            <person name="Gluck-Thaler E."/>
            <person name="Korotkin H.B."/>
            <person name="Matheny P.B."/>
            <person name="Slot J.C."/>
        </authorList>
    </citation>
    <scope>NUCLEOTIDE SEQUENCE [LARGE SCALE GENOMIC DNA]</scope>
    <source>
        <strain evidence="2 3">2629</strain>
    </source>
</reference>
<dbReference type="OrthoDB" id="3056461at2759"/>
<evidence type="ECO:0000313" key="3">
    <source>
        <dbReference type="Proteomes" id="UP000284842"/>
    </source>
</evidence>
<dbReference type="AlphaFoldDB" id="A0A409WF81"/>
<evidence type="ECO:0000313" key="2">
    <source>
        <dbReference type="EMBL" id="PPQ77157.1"/>
    </source>
</evidence>
<evidence type="ECO:0000256" key="1">
    <source>
        <dbReference type="SAM" id="MobiDB-lite"/>
    </source>
</evidence>
<feature type="region of interest" description="Disordered" evidence="1">
    <location>
        <begin position="102"/>
        <end position="215"/>
    </location>
</feature>
<gene>
    <name evidence="2" type="ORF">CVT24_009828</name>
</gene>
<keyword evidence="3" id="KW-1185">Reference proteome</keyword>
<feature type="region of interest" description="Disordered" evidence="1">
    <location>
        <begin position="271"/>
        <end position="290"/>
    </location>
</feature>
<feature type="compositionally biased region" description="Basic and acidic residues" evidence="1">
    <location>
        <begin position="151"/>
        <end position="166"/>
    </location>
</feature>
<protein>
    <submittedName>
        <fullName evidence="2">Uncharacterized protein</fullName>
    </submittedName>
</protein>
<feature type="compositionally biased region" description="Low complexity" evidence="1">
    <location>
        <begin position="271"/>
        <end position="284"/>
    </location>
</feature>
<dbReference type="Proteomes" id="UP000284842">
    <property type="component" value="Unassembled WGS sequence"/>
</dbReference>
<dbReference type="EMBL" id="NHTK01005503">
    <property type="protein sequence ID" value="PPQ77157.1"/>
    <property type="molecule type" value="Genomic_DNA"/>
</dbReference>
<feature type="compositionally biased region" description="Low complexity" evidence="1">
    <location>
        <begin position="1"/>
        <end position="23"/>
    </location>
</feature>
<organism evidence="2 3">
    <name type="scientific">Panaeolus cyanescens</name>
    <dbReference type="NCBI Taxonomy" id="181874"/>
    <lineage>
        <taxon>Eukaryota</taxon>
        <taxon>Fungi</taxon>
        <taxon>Dikarya</taxon>
        <taxon>Basidiomycota</taxon>
        <taxon>Agaricomycotina</taxon>
        <taxon>Agaricomycetes</taxon>
        <taxon>Agaricomycetidae</taxon>
        <taxon>Agaricales</taxon>
        <taxon>Agaricineae</taxon>
        <taxon>Galeropsidaceae</taxon>
        <taxon>Panaeolus</taxon>
    </lineage>
</organism>
<feature type="region of interest" description="Disordered" evidence="1">
    <location>
        <begin position="1"/>
        <end position="32"/>
    </location>
</feature>
<sequence>MSTNHPASASSGAGSQAPPASSSDGGGPTRITISEAPLVVQQNPELQRWIENLVTSQANQLANQLASEQIARAHERVASLEEETVARARAVVDVTRKAEAERKRGEMLQKKLGMYQKRKRTGTGGGPLSKRANTAKGKEKASDSGPGTSGSRHEALTTDDDNRMQDIGDNGNQRNPHSQGAAGSGTTGLDPPRHPSSKPAQNVGGSRHATKKKASQIHRLLNSEYPPETKPLKKAFETHIRLLWGMVEKQSVPPTASPAKILEFNQRVSSTTNDNAADTANANDPPSEMDLTNRQAIIPISTTTISPATTSQIQRYMRGIEDHVISYLRGSLARAGLSEWRPDLNQTSSSLYNSLHRMVAIDNFRQAVIGGGYDHMLQDTHYLSDSGLLSKFYNGLVHYRYLKRFNRNAQDPGSVEAADEMSPVYKNRERLAAARRKFLRDNGYPARYRQLITTKATSDDELAPDEAQTLRGKQIYYIKTRPERSPAVNSFIRRIDEMREQMTKFGSKATVVKRIRQPPPPDRDVDHQTSFLQLPRNMPIDYFKPSFYNSLLPVLRCKVADPSVIALRPNTTDWFDEDDPDLRLKSDKFFEKYQAYVLPLYKIPSDELLAGIDEPSSEEDISELEF</sequence>
<dbReference type="STRING" id="181874.A0A409WF81"/>
<dbReference type="InParanoid" id="A0A409WF81"/>
<comment type="caution">
    <text evidence="2">The sequence shown here is derived from an EMBL/GenBank/DDBJ whole genome shotgun (WGS) entry which is preliminary data.</text>
</comment>
<name>A0A409WF81_9AGAR</name>
<proteinExistence type="predicted"/>